<dbReference type="Gene3D" id="3.40.50.1360">
    <property type="match status" value="1"/>
</dbReference>
<evidence type="ECO:0000256" key="1">
    <source>
        <dbReference type="ARBA" id="ARBA00010466"/>
    </source>
</evidence>
<name>A0A133MX51_CLOPF</name>
<dbReference type="PATRIC" id="fig|1502.174.peg.2410"/>
<dbReference type="InterPro" id="IPR007324">
    <property type="entry name" value="Sugar-bd_dom_put"/>
</dbReference>
<keyword evidence="3" id="KW-0238">DNA-binding</keyword>
<protein>
    <submittedName>
        <fullName evidence="7">Putative transcriptional regulator</fullName>
    </submittedName>
</protein>
<dbReference type="InterPro" id="IPR048715">
    <property type="entry name" value="CggR_N"/>
</dbReference>
<dbReference type="SUPFAM" id="SSF46785">
    <property type="entry name" value="Winged helix' DNA-binding domain"/>
    <property type="match status" value="1"/>
</dbReference>
<feature type="domain" description="CggR N-terminal DNA binding" evidence="6">
    <location>
        <begin position="43"/>
        <end position="111"/>
    </location>
</feature>
<dbReference type="GO" id="GO:0003677">
    <property type="term" value="F:DNA binding"/>
    <property type="evidence" value="ECO:0007669"/>
    <property type="project" value="UniProtKB-KW"/>
</dbReference>
<evidence type="ECO:0000313" key="8">
    <source>
        <dbReference type="Proteomes" id="UP000070646"/>
    </source>
</evidence>
<organism evidence="7 8">
    <name type="scientific">Clostridium perfringens</name>
    <dbReference type="NCBI Taxonomy" id="1502"/>
    <lineage>
        <taxon>Bacteria</taxon>
        <taxon>Bacillati</taxon>
        <taxon>Bacillota</taxon>
        <taxon>Clostridia</taxon>
        <taxon>Eubacteriales</taxon>
        <taxon>Clostridiaceae</taxon>
        <taxon>Clostridium</taxon>
    </lineage>
</organism>
<comment type="caution">
    <text evidence="7">The sequence shown here is derived from an EMBL/GenBank/DDBJ whole genome shotgun (WGS) entry which is preliminary data.</text>
</comment>
<gene>
    <name evidence="7" type="ORF">HMPREF3222_02396</name>
</gene>
<keyword evidence="2" id="KW-0805">Transcription regulation</keyword>
<sequence>MFYNKRAGHLRSEWDLECPKELLNLLEILKLQKIIVPEMVELLVKRYNIIRTIYYNQPIGRRALANNLNLGERIVRTEIGFLKSQNLIQINTPGMSVTQEGEFMLESLKGFIHEIKGLSNLEKQLCDMLHVRNVIVVPGDCSEDENTIKELGKAAANYSKNIIKDGYTIAVTGGTTVKEVIDELPEMANLRDVLVVPARGGMGKKVETQSNTLAANLAKKLNGTYKMLHVPDNISKEVMDALMKQEDMKELIQNIKNADMLIYGIGQAKKMANKRGVPKDQIIKLLDLGAIGEAFGCYFNDKSEVVYVMPTLGVTINDLRKIKNHIAVAGGKNKAEAILTTVYGNENAILITDEGAANEILNFLNRDE</sequence>
<dbReference type="PANTHER" id="PTHR34294">
    <property type="entry name" value="TRANSCRIPTIONAL REGULATOR-RELATED"/>
    <property type="match status" value="1"/>
</dbReference>
<accession>A0A133MX51</accession>
<reference evidence="7 8" key="1">
    <citation type="submission" date="2016-01" db="EMBL/GenBank/DDBJ databases">
        <authorList>
            <person name="Oliw E.H."/>
        </authorList>
    </citation>
    <scope>NUCLEOTIDE SEQUENCE [LARGE SCALE GENOMIC DNA]</scope>
    <source>
        <strain evidence="7 8">MJR7757A</strain>
    </source>
</reference>
<dbReference type="Pfam" id="PF21715">
    <property type="entry name" value="CggR_N"/>
    <property type="match status" value="1"/>
</dbReference>
<evidence type="ECO:0000256" key="2">
    <source>
        <dbReference type="ARBA" id="ARBA00023015"/>
    </source>
</evidence>
<evidence type="ECO:0000256" key="3">
    <source>
        <dbReference type="ARBA" id="ARBA00023125"/>
    </source>
</evidence>
<evidence type="ECO:0000259" key="6">
    <source>
        <dbReference type="Pfam" id="PF21715"/>
    </source>
</evidence>
<evidence type="ECO:0000259" key="5">
    <source>
        <dbReference type="Pfam" id="PF04198"/>
    </source>
</evidence>
<dbReference type="InterPro" id="IPR036390">
    <property type="entry name" value="WH_DNA-bd_sf"/>
</dbReference>
<dbReference type="EMBL" id="LRPU01000138">
    <property type="protein sequence ID" value="KXA08600.1"/>
    <property type="molecule type" value="Genomic_DNA"/>
</dbReference>
<dbReference type="SUPFAM" id="SSF100950">
    <property type="entry name" value="NagB/RpiA/CoA transferase-like"/>
    <property type="match status" value="1"/>
</dbReference>
<dbReference type="InterPro" id="IPR036388">
    <property type="entry name" value="WH-like_DNA-bd_sf"/>
</dbReference>
<evidence type="ECO:0000313" key="7">
    <source>
        <dbReference type="EMBL" id="KXA08600.1"/>
    </source>
</evidence>
<dbReference type="Pfam" id="PF04198">
    <property type="entry name" value="Sugar-bind"/>
    <property type="match status" value="1"/>
</dbReference>
<feature type="domain" description="Sugar-binding" evidence="5">
    <location>
        <begin position="114"/>
        <end position="362"/>
    </location>
</feature>
<dbReference type="InterPro" id="IPR051054">
    <property type="entry name" value="SorC_transcr_regulators"/>
</dbReference>
<dbReference type="AlphaFoldDB" id="A0A133MX51"/>
<comment type="similarity">
    <text evidence="1">Belongs to the SorC transcriptional regulatory family.</text>
</comment>
<keyword evidence="4" id="KW-0804">Transcription</keyword>
<dbReference type="GO" id="GO:0030246">
    <property type="term" value="F:carbohydrate binding"/>
    <property type="evidence" value="ECO:0007669"/>
    <property type="project" value="InterPro"/>
</dbReference>
<dbReference type="Proteomes" id="UP000070646">
    <property type="component" value="Unassembled WGS sequence"/>
</dbReference>
<proteinExistence type="inferred from homology"/>
<dbReference type="InterPro" id="IPR037171">
    <property type="entry name" value="NagB/RpiA_transferase-like"/>
</dbReference>
<evidence type="ECO:0000256" key="4">
    <source>
        <dbReference type="ARBA" id="ARBA00023163"/>
    </source>
</evidence>
<dbReference type="Gene3D" id="1.10.10.10">
    <property type="entry name" value="Winged helix-like DNA-binding domain superfamily/Winged helix DNA-binding domain"/>
    <property type="match status" value="1"/>
</dbReference>
<dbReference type="PANTHER" id="PTHR34294:SF5">
    <property type="entry name" value="CENTRAL GLYCOLYTIC GENES REGULATOR"/>
    <property type="match status" value="1"/>
</dbReference>